<name>A0A8D8M079_9HEMI</name>
<dbReference type="AlphaFoldDB" id="A0A8D8M079"/>
<proteinExistence type="predicted"/>
<organism evidence="1">
    <name type="scientific">Cacopsylla melanoneura</name>
    <dbReference type="NCBI Taxonomy" id="428564"/>
    <lineage>
        <taxon>Eukaryota</taxon>
        <taxon>Metazoa</taxon>
        <taxon>Ecdysozoa</taxon>
        <taxon>Arthropoda</taxon>
        <taxon>Hexapoda</taxon>
        <taxon>Insecta</taxon>
        <taxon>Pterygota</taxon>
        <taxon>Neoptera</taxon>
        <taxon>Paraneoptera</taxon>
        <taxon>Hemiptera</taxon>
        <taxon>Sternorrhyncha</taxon>
        <taxon>Psylloidea</taxon>
        <taxon>Psyllidae</taxon>
        <taxon>Psyllinae</taxon>
        <taxon>Cacopsylla</taxon>
    </lineage>
</organism>
<sequence length="99" mass="11864">MAPTIWILTKKENGGRTIFTKEKKKNGDLKNKKIIANKRWAYYKIELKLRPLRVGFQIEISRLFYVLFLNGFDEMMKQYNNLKKCYFFLFTILVLTAAF</sequence>
<dbReference type="EMBL" id="HBUF01032457">
    <property type="protein sequence ID" value="CAG6615287.1"/>
    <property type="molecule type" value="Transcribed_RNA"/>
</dbReference>
<reference evidence="1" key="1">
    <citation type="submission" date="2021-05" db="EMBL/GenBank/DDBJ databases">
        <authorList>
            <person name="Alioto T."/>
            <person name="Alioto T."/>
            <person name="Gomez Garrido J."/>
        </authorList>
    </citation>
    <scope>NUCLEOTIDE SEQUENCE</scope>
</reference>
<protein>
    <submittedName>
        <fullName evidence="1">Uncharacterized protein</fullName>
    </submittedName>
</protein>
<accession>A0A8D8M079</accession>
<evidence type="ECO:0000313" key="1">
    <source>
        <dbReference type="EMBL" id="CAG6615287.1"/>
    </source>
</evidence>